<comment type="subunit">
    <text evidence="3 13">Monomer.</text>
</comment>
<sequence length="348" mass="39575">MNTKDFDFYLPEHLIAQKPSGKRGEDKLLLLDKKTGAFSDRQFSELPDILPPNALMVFNNSKVRRARVYAKSKDSGAQTEFLLIDSLDDGRLWQAMTKKAKRQRIGKTFLFDEGVEAMVVEPPANTDTSAEFRWLQFNTPITDSWLETHGHIPLPPYIRREDTEEDASRYQTVYAQTTGSIAAPTAGLHFTDEILQRIDARGIERTAITLHVGLGTFLPVRTEKIEEHRMHTEKFFITDATATAIEKAKREGRPIIAVGTTSVRSLESAWNPDTQRLMRGSQSTNIFIYPPYQFKLVDMLFTNFHTPESTLLMLVSALAGKDQILAAYAHAVEQEYRFFSYGDAMFIR</sequence>
<evidence type="ECO:0000256" key="11">
    <source>
        <dbReference type="ARBA" id="ARBA00069325"/>
    </source>
</evidence>
<dbReference type="Proteomes" id="UP000042527">
    <property type="component" value="Unassembled WGS sequence"/>
</dbReference>
<dbReference type="InterPro" id="IPR003699">
    <property type="entry name" value="QueA"/>
</dbReference>
<evidence type="ECO:0000256" key="1">
    <source>
        <dbReference type="ARBA" id="ARBA00004496"/>
    </source>
</evidence>
<evidence type="ECO:0000313" key="15">
    <source>
        <dbReference type="Proteomes" id="UP000042527"/>
    </source>
</evidence>
<dbReference type="InterPro" id="IPR042119">
    <property type="entry name" value="QueA_dom2"/>
</dbReference>
<evidence type="ECO:0000256" key="13">
    <source>
        <dbReference type="HAMAP-Rule" id="MF_00113"/>
    </source>
</evidence>
<comment type="catalytic activity">
    <reaction evidence="8 13">
        <text>7-aminomethyl-7-carbaguanosine(34) in tRNA + S-adenosyl-L-methionine = epoxyqueuosine(34) in tRNA + adenine + L-methionine + 2 H(+)</text>
        <dbReference type="Rhea" id="RHEA:32155"/>
        <dbReference type="Rhea" id="RHEA-COMP:10342"/>
        <dbReference type="Rhea" id="RHEA-COMP:18582"/>
        <dbReference type="ChEBI" id="CHEBI:15378"/>
        <dbReference type="ChEBI" id="CHEBI:16708"/>
        <dbReference type="ChEBI" id="CHEBI:57844"/>
        <dbReference type="ChEBI" id="CHEBI:59789"/>
        <dbReference type="ChEBI" id="CHEBI:82833"/>
        <dbReference type="ChEBI" id="CHEBI:194443"/>
        <dbReference type="EC" id="2.4.99.17"/>
    </reaction>
</comment>
<evidence type="ECO:0000256" key="6">
    <source>
        <dbReference type="ARBA" id="ARBA00022691"/>
    </source>
</evidence>
<evidence type="ECO:0000256" key="12">
    <source>
        <dbReference type="ARBA" id="ARBA00076160"/>
    </source>
</evidence>
<dbReference type="Gene3D" id="3.40.1780.10">
    <property type="entry name" value="QueA-like"/>
    <property type="match status" value="1"/>
</dbReference>
<keyword evidence="4 13" id="KW-0963">Cytoplasm</keyword>
<organism evidence="14 15">
    <name type="scientific">Treponema phagedenis</name>
    <dbReference type="NCBI Taxonomy" id="162"/>
    <lineage>
        <taxon>Bacteria</taxon>
        <taxon>Pseudomonadati</taxon>
        <taxon>Spirochaetota</taxon>
        <taxon>Spirochaetia</taxon>
        <taxon>Spirochaetales</taxon>
        <taxon>Treponemataceae</taxon>
        <taxon>Treponema</taxon>
    </lineage>
</organism>
<comment type="function">
    <text evidence="13">Transfers and isomerizes the ribose moiety from AdoMet to the 7-aminomethyl group of 7-deazaguanine (preQ1-tRNA) to give epoxyqueuosine (oQ-tRNA).</text>
</comment>
<dbReference type="UniPathway" id="UPA00392"/>
<dbReference type="EMBL" id="CDNC01000002">
    <property type="protein sequence ID" value="CEM60699.1"/>
    <property type="molecule type" value="Genomic_DNA"/>
</dbReference>
<evidence type="ECO:0000256" key="8">
    <source>
        <dbReference type="ARBA" id="ARBA00052751"/>
    </source>
</evidence>
<dbReference type="GeneID" id="57754223"/>
<dbReference type="FunFam" id="3.40.1780.10:FF:000001">
    <property type="entry name" value="S-adenosylmethionine:tRNA ribosyltransferase-isomerase"/>
    <property type="match status" value="1"/>
</dbReference>
<reference evidence="15" key="1">
    <citation type="submission" date="2015-01" db="EMBL/GenBank/DDBJ databases">
        <authorList>
            <person name="Manzoor Shahid"/>
            <person name="Zubair Saima"/>
        </authorList>
    </citation>
    <scope>NUCLEOTIDE SEQUENCE [LARGE SCALE GENOMIC DNA]</scope>
    <source>
        <strain evidence="15">V1</strain>
    </source>
</reference>
<evidence type="ECO:0000313" key="14">
    <source>
        <dbReference type="EMBL" id="CEM60699.1"/>
    </source>
</evidence>
<dbReference type="SUPFAM" id="SSF111337">
    <property type="entry name" value="QueA-like"/>
    <property type="match status" value="1"/>
</dbReference>
<dbReference type="RefSeq" id="WP_044634314.1">
    <property type="nucleotide sequence ID" value="NZ_CDNC01000002.1"/>
</dbReference>
<evidence type="ECO:0000256" key="4">
    <source>
        <dbReference type="ARBA" id="ARBA00022490"/>
    </source>
</evidence>
<dbReference type="PANTHER" id="PTHR30307">
    <property type="entry name" value="S-ADENOSYLMETHIONINE:TRNA RIBOSYLTRANSFERASE-ISOMERASE"/>
    <property type="match status" value="1"/>
</dbReference>
<dbReference type="OrthoDB" id="9805933at2"/>
<dbReference type="InterPro" id="IPR036100">
    <property type="entry name" value="QueA_sf"/>
</dbReference>
<keyword evidence="14" id="KW-0328">Glycosyltransferase</keyword>
<gene>
    <name evidence="13 14" type="primary">queA</name>
    <name evidence="14" type="ORF">TPHV1_100019</name>
</gene>
<evidence type="ECO:0000256" key="9">
    <source>
        <dbReference type="ARBA" id="ARBA00061210"/>
    </source>
</evidence>
<dbReference type="GO" id="GO:0051075">
    <property type="term" value="F:S-adenosylmethionine:tRNA ribosyltransferase-isomerase activity"/>
    <property type="evidence" value="ECO:0007669"/>
    <property type="project" value="UniProtKB-EC"/>
</dbReference>
<accession>A0A0B7GQ30</accession>
<evidence type="ECO:0000256" key="2">
    <source>
        <dbReference type="ARBA" id="ARBA00004691"/>
    </source>
</evidence>
<dbReference type="NCBIfam" id="NF001140">
    <property type="entry name" value="PRK00147.1"/>
    <property type="match status" value="1"/>
</dbReference>
<name>A0A0B7GQ30_TREPH</name>
<dbReference type="Gene3D" id="2.40.10.240">
    <property type="entry name" value="QueA-like"/>
    <property type="match status" value="1"/>
</dbReference>
<evidence type="ECO:0000256" key="3">
    <source>
        <dbReference type="ARBA" id="ARBA00011245"/>
    </source>
</evidence>
<keyword evidence="14" id="KW-0413">Isomerase</keyword>
<dbReference type="HAMAP" id="MF_00113">
    <property type="entry name" value="QueA"/>
    <property type="match status" value="1"/>
</dbReference>
<dbReference type="GO" id="GO:0005737">
    <property type="term" value="C:cytoplasm"/>
    <property type="evidence" value="ECO:0007669"/>
    <property type="project" value="UniProtKB-SubCell"/>
</dbReference>
<evidence type="ECO:0000256" key="7">
    <source>
        <dbReference type="ARBA" id="ARBA00022785"/>
    </source>
</evidence>
<keyword evidence="7 13" id="KW-0671">Queuosine biosynthesis</keyword>
<proteinExistence type="inferred from homology"/>
<dbReference type="GO" id="GO:0008616">
    <property type="term" value="P:tRNA queuosine(34) biosynthetic process"/>
    <property type="evidence" value="ECO:0007669"/>
    <property type="project" value="UniProtKB-UniRule"/>
</dbReference>
<keyword evidence="5 13" id="KW-0808">Transferase</keyword>
<comment type="subcellular location">
    <subcellularLocation>
        <location evidence="1 13">Cytoplasm</location>
    </subcellularLocation>
</comment>
<protein>
    <recommendedName>
        <fullName evidence="11 13">S-adenosylmethionine:tRNA ribosyltransferase-isomerase</fullName>
        <ecNumber evidence="10 13">2.4.99.17</ecNumber>
    </recommendedName>
    <alternativeName>
        <fullName evidence="12 13">Queuosine biosynthesis protein QueA</fullName>
    </alternativeName>
</protein>
<comment type="pathway">
    <text evidence="2 13">tRNA modification; tRNA-queuosine biosynthesis.</text>
</comment>
<dbReference type="Pfam" id="PF02547">
    <property type="entry name" value="Queuosine_synth"/>
    <property type="match status" value="1"/>
</dbReference>
<dbReference type="NCBIfam" id="TIGR00113">
    <property type="entry name" value="queA"/>
    <property type="match status" value="1"/>
</dbReference>
<keyword evidence="6 13" id="KW-0949">S-adenosyl-L-methionine</keyword>
<keyword evidence="15" id="KW-1185">Reference proteome</keyword>
<dbReference type="EC" id="2.4.99.17" evidence="10 13"/>
<evidence type="ECO:0000256" key="10">
    <source>
        <dbReference type="ARBA" id="ARBA00066503"/>
    </source>
</evidence>
<dbReference type="InterPro" id="IPR042118">
    <property type="entry name" value="QueA_dom1"/>
</dbReference>
<evidence type="ECO:0000256" key="5">
    <source>
        <dbReference type="ARBA" id="ARBA00022679"/>
    </source>
</evidence>
<dbReference type="AlphaFoldDB" id="A0A0B7GQ30"/>
<comment type="similarity">
    <text evidence="9 13">Belongs to the QueA family.</text>
</comment>
<dbReference type="PANTHER" id="PTHR30307:SF0">
    <property type="entry name" value="S-ADENOSYLMETHIONINE:TRNA RIBOSYLTRANSFERASE-ISOMERASE"/>
    <property type="match status" value="1"/>
</dbReference>